<dbReference type="eggNOG" id="COG0393">
    <property type="taxonomic scope" value="Bacteria"/>
</dbReference>
<reference evidence="2 3" key="1">
    <citation type="journal article" date="2012" name="Stand. Genomic Sci.">
        <title>Genome sequence of the halotolerant bacterium Corynebacterium halotolerans type strain YIM 70093(T) (= DSM 44683(T)).</title>
        <authorList>
            <person name="Ruckert C."/>
            <person name="Albersmeier A."/>
            <person name="Al-Dilaimi A."/>
            <person name="Niehaus K."/>
            <person name="Szczepanowski R."/>
            <person name="Kalinowski J."/>
        </authorList>
    </citation>
    <scope>NUCLEOTIDE SEQUENCE [LARGE SCALE GENOMIC DNA]</scope>
    <source>
        <strain evidence="2">YIM 70093</strain>
    </source>
</reference>
<dbReference type="KEGG" id="chn:A605_01095"/>
<protein>
    <submittedName>
        <fullName evidence="2">Uncharacterized protein</fullName>
    </submittedName>
</protein>
<sequence>MDLIVTTTNSVDGLEISRYVGIVIGDQVIDTSRFRNPTSDDPDISGQREVERARGIALEEMKARAVELHAEAVVSVVFNHQMVGPDNTLLLVSATGTAVRLKTPAQ</sequence>
<dbReference type="PANTHER" id="PTHR34068">
    <property type="entry name" value="UPF0145 PROTEIN YBJQ"/>
    <property type="match status" value="1"/>
</dbReference>
<organism evidence="2 3">
    <name type="scientific">Corynebacterium halotolerans YIM 70093 = DSM 44683</name>
    <dbReference type="NCBI Taxonomy" id="1121362"/>
    <lineage>
        <taxon>Bacteria</taxon>
        <taxon>Bacillati</taxon>
        <taxon>Actinomycetota</taxon>
        <taxon>Actinomycetes</taxon>
        <taxon>Mycobacteriales</taxon>
        <taxon>Corynebacteriaceae</taxon>
        <taxon>Corynebacterium</taxon>
    </lineage>
</organism>
<dbReference type="PATRIC" id="fig|1121362.3.peg.211"/>
<dbReference type="HOGENOM" id="CLU_117144_3_1_11"/>
<name>M1NII5_9CORY</name>
<keyword evidence="3" id="KW-1185">Reference proteome</keyword>
<dbReference type="SUPFAM" id="SSF117782">
    <property type="entry name" value="YbjQ-like"/>
    <property type="match status" value="1"/>
</dbReference>
<dbReference type="STRING" id="1121362.A605_01095"/>
<dbReference type="RefSeq" id="WP_015399657.1">
    <property type="nucleotide sequence ID" value="NC_020302.1"/>
</dbReference>
<comment type="similarity">
    <text evidence="1">Belongs to the UPF0145 family.</text>
</comment>
<dbReference type="Gene3D" id="3.30.110.70">
    <property type="entry name" value="Hypothetical protein apc22750. Chain B"/>
    <property type="match status" value="1"/>
</dbReference>
<dbReference type="InterPro" id="IPR035439">
    <property type="entry name" value="UPF0145_dom_sf"/>
</dbReference>
<dbReference type="AlphaFoldDB" id="M1NII5"/>
<proteinExistence type="inferred from homology"/>
<accession>M1NII5</accession>
<gene>
    <name evidence="2" type="ORF">A605_01095</name>
</gene>
<dbReference type="Proteomes" id="UP000011723">
    <property type="component" value="Chromosome"/>
</dbReference>
<dbReference type="Pfam" id="PF01906">
    <property type="entry name" value="YbjQ_1"/>
    <property type="match status" value="1"/>
</dbReference>
<dbReference type="PANTHER" id="PTHR34068:SF1">
    <property type="entry name" value="UPF0145 PROTEIN YBJQ"/>
    <property type="match status" value="1"/>
</dbReference>
<evidence type="ECO:0000313" key="3">
    <source>
        <dbReference type="Proteomes" id="UP000011723"/>
    </source>
</evidence>
<evidence type="ECO:0000256" key="1">
    <source>
        <dbReference type="ARBA" id="ARBA00010751"/>
    </source>
</evidence>
<evidence type="ECO:0000313" key="2">
    <source>
        <dbReference type="EMBL" id="AGF71233.1"/>
    </source>
</evidence>
<dbReference type="InterPro" id="IPR002765">
    <property type="entry name" value="UPF0145_YbjQ-like"/>
</dbReference>
<dbReference type="EMBL" id="CP003697">
    <property type="protein sequence ID" value="AGF71233.1"/>
    <property type="molecule type" value="Genomic_DNA"/>
</dbReference>